<dbReference type="Proteomes" id="UP000754710">
    <property type="component" value="Unassembled WGS sequence"/>
</dbReference>
<sequence>MLLPENPAERRVLLVLDATSYTELGGTDLAQLQRNNDVHVVNLAEATVATDDTLAADLIDQGLLAAGRVLIQSPFDPGAYADANEAVTTFALEKATTFALLCQYLGATSVRINHLEDVAETMSRSGRAEGEHVTGTASGGGGSETSSLEKRVLALADTYSGSRPSVEKARSLLERRRLTHDPVLMALLESFEFTDNPMWERSLSLSLTQEANRRIEAWLAVNVKAGPVRSALSGKYDSLGKHRREVEASYSLVFRDEAG</sequence>
<dbReference type="EMBL" id="JAIEZQ010000002">
    <property type="protein sequence ID" value="MBY9075955.1"/>
    <property type="molecule type" value="Genomic_DNA"/>
</dbReference>
<comment type="caution">
    <text evidence="2">The sequence shown here is derived from an EMBL/GenBank/DDBJ whole genome shotgun (WGS) entry which is preliminary data.</text>
</comment>
<dbReference type="RefSeq" id="WP_221025644.1">
    <property type="nucleotide sequence ID" value="NZ_JAIEZQ010000002.1"/>
</dbReference>
<evidence type="ECO:0000256" key="1">
    <source>
        <dbReference type="SAM" id="MobiDB-lite"/>
    </source>
</evidence>
<evidence type="ECO:0000313" key="2">
    <source>
        <dbReference type="EMBL" id="MBY9075955.1"/>
    </source>
</evidence>
<name>A0ABS7RPW2_9ACTN</name>
<organism evidence="2 3">
    <name type="scientific">Nocardioides jiangsuensis</name>
    <dbReference type="NCBI Taxonomy" id="2866161"/>
    <lineage>
        <taxon>Bacteria</taxon>
        <taxon>Bacillati</taxon>
        <taxon>Actinomycetota</taxon>
        <taxon>Actinomycetes</taxon>
        <taxon>Propionibacteriales</taxon>
        <taxon>Nocardioidaceae</taxon>
        <taxon>Nocardioides</taxon>
    </lineage>
</organism>
<accession>A0ABS7RPW2</accession>
<proteinExistence type="predicted"/>
<evidence type="ECO:0000313" key="3">
    <source>
        <dbReference type="Proteomes" id="UP000754710"/>
    </source>
</evidence>
<gene>
    <name evidence="2" type="ORF">K1X13_14065</name>
</gene>
<keyword evidence="3" id="KW-1185">Reference proteome</keyword>
<reference evidence="2 3" key="1">
    <citation type="submission" date="2021-08" db="EMBL/GenBank/DDBJ databases">
        <title>Nocardioides bacterium WL0053 sp. nov., isolated from the sediment.</title>
        <authorList>
            <person name="Wang L."/>
            <person name="Zhang D."/>
            <person name="Zhang A."/>
        </authorList>
    </citation>
    <scope>NUCLEOTIDE SEQUENCE [LARGE SCALE GENOMIC DNA]</scope>
    <source>
        <strain evidence="2 3">WL0053</strain>
    </source>
</reference>
<feature type="region of interest" description="Disordered" evidence="1">
    <location>
        <begin position="122"/>
        <end position="146"/>
    </location>
</feature>
<protein>
    <submittedName>
        <fullName evidence="2">Uncharacterized protein</fullName>
    </submittedName>
</protein>